<evidence type="ECO:0000313" key="3">
    <source>
        <dbReference type="EMBL" id="KIW46246.1"/>
    </source>
</evidence>
<protein>
    <recommendedName>
        <fullName evidence="5">PSI domain-containing protein</fullName>
    </recommendedName>
</protein>
<reference evidence="3 4" key="1">
    <citation type="submission" date="2015-01" db="EMBL/GenBank/DDBJ databases">
        <title>The Genome Sequence of Exophiala oligosperma CBS72588.</title>
        <authorList>
            <consortium name="The Broad Institute Genomics Platform"/>
            <person name="Cuomo C."/>
            <person name="de Hoog S."/>
            <person name="Gorbushina A."/>
            <person name="Stielow B."/>
            <person name="Teixiera M."/>
            <person name="Abouelleil A."/>
            <person name="Chapman S.B."/>
            <person name="Priest M."/>
            <person name="Young S.K."/>
            <person name="Wortman J."/>
            <person name="Nusbaum C."/>
            <person name="Birren B."/>
        </authorList>
    </citation>
    <scope>NUCLEOTIDE SEQUENCE [LARGE SCALE GENOMIC DNA]</scope>
    <source>
        <strain evidence="3 4">CBS 72588</strain>
    </source>
</reference>
<name>A0A0D2B244_9EURO</name>
<dbReference type="VEuPathDB" id="FungiDB:PV06_01927"/>
<organism evidence="3 4">
    <name type="scientific">Exophiala oligosperma</name>
    <dbReference type="NCBI Taxonomy" id="215243"/>
    <lineage>
        <taxon>Eukaryota</taxon>
        <taxon>Fungi</taxon>
        <taxon>Dikarya</taxon>
        <taxon>Ascomycota</taxon>
        <taxon>Pezizomycotina</taxon>
        <taxon>Eurotiomycetes</taxon>
        <taxon>Chaetothyriomycetidae</taxon>
        <taxon>Chaetothyriales</taxon>
        <taxon>Herpotrichiellaceae</taxon>
        <taxon>Exophiala</taxon>
    </lineage>
</organism>
<keyword evidence="2" id="KW-0472">Membrane</keyword>
<accession>A0A0D2B244</accession>
<dbReference type="Proteomes" id="UP000053342">
    <property type="component" value="Unassembled WGS sequence"/>
</dbReference>
<evidence type="ECO:0000256" key="1">
    <source>
        <dbReference type="SAM" id="MobiDB-lite"/>
    </source>
</evidence>
<keyword evidence="2" id="KW-1133">Transmembrane helix</keyword>
<dbReference type="RefSeq" id="XP_016266462.1">
    <property type="nucleotide sequence ID" value="XM_016402565.1"/>
</dbReference>
<proteinExistence type="predicted"/>
<gene>
    <name evidence="3" type="ORF">PV06_01927</name>
</gene>
<feature type="region of interest" description="Disordered" evidence="1">
    <location>
        <begin position="164"/>
        <end position="203"/>
    </location>
</feature>
<dbReference type="STRING" id="215243.A0A0D2B244"/>
<keyword evidence="4" id="KW-1185">Reference proteome</keyword>
<dbReference type="AlphaFoldDB" id="A0A0D2B244"/>
<feature type="transmembrane region" description="Helical" evidence="2">
    <location>
        <begin position="114"/>
        <end position="138"/>
    </location>
</feature>
<dbReference type="OrthoDB" id="5427091at2759"/>
<keyword evidence="2" id="KW-0812">Transmembrane</keyword>
<sequence length="203" mass="23397">MDQEEYDISSLPPHIISTLFDSIDNTSTASSRDDLDIFFHCWIKPHCPACLSPDNKYPCSWCATSQTCVPNTVYDYPFGILAPLKTDSLCPLGWRERWELRARPFSCRCSSMTFVSVVVAVVATFLSLQLIWLLITICRWAGRRWRRRQKGWWRSRNWVPTWMQRTHRDPAAPQSQENDSEGDGDGITSQPPRQNDETTPLLA</sequence>
<dbReference type="HOGENOM" id="CLU_094690_0_0_1"/>
<evidence type="ECO:0000256" key="2">
    <source>
        <dbReference type="SAM" id="Phobius"/>
    </source>
</evidence>
<dbReference type="GeneID" id="27354001"/>
<evidence type="ECO:0008006" key="5">
    <source>
        <dbReference type="Google" id="ProtNLM"/>
    </source>
</evidence>
<dbReference type="EMBL" id="KN847333">
    <property type="protein sequence ID" value="KIW46246.1"/>
    <property type="molecule type" value="Genomic_DNA"/>
</dbReference>
<evidence type="ECO:0000313" key="4">
    <source>
        <dbReference type="Proteomes" id="UP000053342"/>
    </source>
</evidence>